<protein>
    <submittedName>
        <fullName evidence="9">Nitrogenase (Molybdenum-iron)-specific transcriptional regulator NifA</fullName>
    </submittedName>
</protein>
<evidence type="ECO:0000259" key="8">
    <source>
        <dbReference type="PROSITE" id="PS50110"/>
    </source>
</evidence>
<dbReference type="GO" id="GO:0000160">
    <property type="term" value="P:phosphorelay signal transduction system"/>
    <property type="evidence" value="ECO:0007669"/>
    <property type="project" value="InterPro"/>
</dbReference>
<keyword evidence="3" id="KW-0805">Transcription regulation</keyword>
<dbReference type="InterPro" id="IPR011006">
    <property type="entry name" value="CheY-like_superfamily"/>
</dbReference>
<keyword evidence="6" id="KW-0597">Phosphoprotein</keyword>
<dbReference type="SUPFAM" id="SSF52540">
    <property type="entry name" value="P-loop containing nucleoside triphosphate hydrolases"/>
    <property type="match status" value="1"/>
</dbReference>
<dbReference type="Gene3D" id="3.40.50.2300">
    <property type="match status" value="1"/>
</dbReference>
<dbReference type="PROSITE" id="PS00688">
    <property type="entry name" value="SIGMA54_INTERACT_3"/>
    <property type="match status" value="1"/>
</dbReference>
<proteinExistence type="predicted"/>
<evidence type="ECO:0000256" key="3">
    <source>
        <dbReference type="ARBA" id="ARBA00023015"/>
    </source>
</evidence>
<accession>A0A1B9F2M0</accession>
<dbReference type="Pfam" id="PF02954">
    <property type="entry name" value="HTH_8"/>
    <property type="match status" value="1"/>
</dbReference>
<dbReference type="Gene3D" id="1.10.8.60">
    <property type="match status" value="1"/>
</dbReference>
<dbReference type="PROSITE" id="PS50045">
    <property type="entry name" value="SIGMA54_INTERACT_4"/>
    <property type="match status" value="1"/>
</dbReference>
<dbReference type="InterPro" id="IPR025944">
    <property type="entry name" value="Sigma_54_int_dom_CS"/>
</dbReference>
<sequence length="452" mass="50793">MKGRILLIEDELSMRLGISHALRENGYDIISCEDGNQGVNLLGHERFDLVITDLRLPGLNGMEVLSKAKEMYPDIGVILITAFPEVETAVSAIKQGAFDYISKPFTNEALLIVVKRYFNYRKLKQENVRLRETIKGRAQFENIIGESSVMKAVFDLINTVAPTDVPVLIRGESGTGKELVANALHNLSERKDKPFIKINCAAIPENLLESELFGHEKGAFTGAVQARKGKFEAANGGTIFFDEIGDMPLSLQVKLLRVLEDQEITRLGGYKGIKVDVRTIFATSKDLKEAIQEGTFREDLFYRINVVPIHLPPLRERGEDITALIEYFLKMYSTKYGKNGLNISPDAYKSLLAYDYPGNVRELKNAIERAVLLSTGSQIYVTHLPSVFRKMAEDLPCISEDLPLEEGVKCYERQRILKALEQTKGKKIEAAARLGISRKVLWKKLKELNIDI</sequence>
<evidence type="ECO:0000256" key="2">
    <source>
        <dbReference type="ARBA" id="ARBA00022840"/>
    </source>
</evidence>
<evidence type="ECO:0000256" key="6">
    <source>
        <dbReference type="PROSITE-ProRule" id="PRU00169"/>
    </source>
</evidence>
<evidence type="ECO:0000256" key="5">
    <source>
        <dbReference type="ARBA" id="ARBA00023163"/>
    </source>
</evidence>
<dbReference type="InterPro" id="IPR027417">
    <property type="entry name" value="P-loop_NTPase"/>
</dbReference>
<dbReference type="InterPro" id="IPR009057">
    <property type="entry name" value="Homeodomain-like_sf"/>
</dbReference>
<dbReference type="Pfam" id="PF00158">
    <property type="entry name" value="Sigma54_activat"/>
    <property type="match status" value="1"/>
</dbReference>
<dbReference type="InterPro" id="IPR025943">
    <property type="entry name" value="Sigma_54_int_dom_ATP-bd_2"/>
</dbReference>
<evidence type="ECO:0000256" key="4">
    <source>
        <dbReference type="ARBA" id="ARBA00023125"/>
    </source>
</evidence>
<dbReference type="GO" id="GO:0005524">
    <property type="term" value="F:ATP binding"/>
    <property type="evidence" value="ECO:0007669"/>
    <property type="project" value="UniProtKB-KW"/>
</dbReference>
<evidence type="ECO:0000256" key="1">
    <source>
        <dbReference type="ARBA" id="ARBA00022741"/>
    </source>
</evidence>
<dbReference type="Pfam" id="PF25601">
    <property type="entry name" value="AAA_lid_14"/>
    <property type="match status" value="1"/>
</dbReference>
<keyword evidence="10" id="KW-1185">Reference proteome</keyword>
<keyword evidence="5" id="KW-0804">Transcription</keyword>
<dbReference type="RefSeq" id="WP_067620812.1">
    <property type="nucleotide sequence ID" value="NZ_MAGO01000018.1"/>
</dbReference>
<name>A0A1B9F2M0_9BACT</name>
<dbReference type="FunFam" id="3.40.50.300:FF:000006">
    <property type="entry name" value="DNA-binding transcriptional regulator NtrC"/>
    <property type="match status" value="1"/>
</dbReference>
<dbReference type="Proteomes" id="UP000093080">
    <property type="component" value="Unassembled WGS sequence"/>
</dbReference>
<dbReference type="InterPro" id="IPR002078">
    <property type="entry name" value="Sigma_54_int"/>
</dbReference>
<dbReference type="InterPro" id="IPR058031">
    <property type="entry name" value="AAA_lid_NorR"/>
</dbReference>
<dbReference type="SMART" id="SM00448">
    <property type="entry name" value="REC"/>
    <property type="match status" value="1"/>
</dbReference>
<dbReference type="PROSITE" id="PS00675">
    <property type="entry name" value="SIGMA54_INTERACT_1"/>
    <property type="match status" value="1"/>
</dbReference>
<comment type="caution">
    <text evidence="9">The sequence shown here is derived from an EMBL/GenBank/DDBJ whole genome shotgun (WGS) entry which is preliminary data.</text>
</comment>
<dbReference type="STRING" id="1156395.DBT_2428"/>
<evidence type="ECO:0000313" key="9">
    <source>
        <dbReference type="EMBL" id="OCC14172.1"/>
    </source>
</evidence>
<evidence type="ECO:0000313" key="10">
    <source>
        <dbReference type="Proteomes" id="UP000093080"/>
    </source>
</evidence>
<organism evidence="9 10">
    <name type="scientific">Dissulfuribacter thermophilus</name>
    <dbReference type="NCBI Taxonomy" id="1156395"/>
    <lineage>
        <taxon>Bacteria</taxon>
        <taxon>Pseudomonadati</taxon>
        <taxon>Thermodesulfobacteriota</taxon>
        <taxon>Dissulfuribacteria</taxon>
        <taxon>Dissulfuribacterales</taxon>
        <taxon>Dissulfuribacteraceae</taxon>
        <taxon>Dissulfuribacter</taxon>
    </lineage>
</organism>
<dbReference type="SUPFAM" id="SSF52172">
    <property type="entry name" value="CheY-like"/>
    <property type="match status" value="1"/>
</dbReference>
<dbReference type="OrthoDB" id="9763792at2"/>
<feature type="domain" description="Sigma-54 factor interaction" evidence="7">
    <location>
        <begin position="143"/>
        <end position="372"/>
    </location>
</feature>
<dbReference type="EMBL" id="MAGO01000018">
    <property type="protein sequence ID" value="OCC14172.1"/>
    <property type="molecule type" value="Genomic_DNA"/>
</dbReference>
<feature type="modified residue" description="4-aspartylphosphate" evidence="6">
    <location>
        <position position="53"/>
    </location>
</feature>
<dbReference type="PANTHER" id="PTHR32071">
    <property type="entry name" value="TRANSCRIPTIONAL REGULATORY PROTEIN"/>
    <property type="match status" value="1"/>
</dbReference>
<dbReference type="InterPro" id="IPR001789">
    <property type="entry name" value="Sig_transdc_resp-reg_receiver"/>
</dbReference>
<dbReference type="InterPro" id="IPR002197">
    <property type="entry name" value="HTH_Fis"/>
</dbReference>
<dbReference type="Gene3D" id="1.10.10.60">
    <property type="entry name" value="Homeodomain-like"/>
    <property type="match status" value="1"/>
</dbReference>
<dbReference type="AlphaFoldDB" id="A0A1B9F2M0"/>
<dbReference type="GO" id="GO:0043565">
    <property type="term" value="F:sequence-specific DNA binding"/>
    <property type="evidence" value="ECO:0007669"/>
    <property type="project" value="InterPro"/>
</dbReference>
<keyword evidence="4" id="KW-0238">DNA-binding</keyword>
<reference evidence="9 10" key="1">
    <citation type="submission" date="2016-06" db="EMBL/GenBank/DDBJ databases">
        <title>Respiratory ammonification of nitrate coupled to the oxidation of elemental sulfur in deep-sea autotrophic thermophilic bacteria.</title>
        <authorList>
            <person name="Slobodkina G.B."/>
            <person name="Mardanov A.V."/>
            <person name="Ravin N.V."/>
            <person name="Frolova A.A."/>
            <person name="Viryasiv M.B."/>
            <person name="Chernyh N.A."/>
            <person name="Bonch-Osmolovskaya E.A."/>
            <person name="Slobodkin A.I."/>
        </authorList>
    </citation>
    <scope>NUCLEOTIDE SEQUENCE [LARGE SCALE GENOMIC DNA]</scope>
    <source>
        <strain evidence="9 10">S69</strain>
    </source>
</reference>
<dbReference type="CDD" id="cd00009">
    <property type="entry name" value="AAA"/>
    <property type="match status" value="1"/>
</dbReference>
<feature type="domain" description="Response regulatory" evidence="8">
    <location>
        <begin position="4"/>
        <end position="118"/>
    </location>
</feature>
<dbReference type="PRINTS" id="PR01590">
    <property type="entry name" value="HTHFIS"/>
</dbReference>
<dbReference type="SMART" id="SM00382">
    <property type="entry name" value="AAA"/>
    <property type="match status" value="1"/>
</dbReference>
<keyword evidence="1" id="KW-0547">Nucleotide-binding</keyword>
<gene>
    <name evidence="9" type="ORF">DBT_2428</name>
</gene>
<dbReference type="SUPFAM" id="SSF46689">
    <property type="entry name" value="Homeodomain-like"/>
    <property type="match status" value="1"/>
</dbReference>
<evidence type="ECO:0000259" key="7">
    <source>
        <dbReference type="PROSITE" id="PS50045"/>
    </source>
</evidence>
<dbReference type="InterPro" id="IPR003593">
    <property type="entry name" value="AAA+_ATPase"/>
</dbReference>
<dbReference type="Gene3D" id="3.40.50.300">
    <property type="entry name" value="P-loop containing nucleotide triphosphate hydrolases"/>
    <property type="match status" value="1"/>
</dbReference>
<dbReference type="PANTHER" id="PTHR32071:SF57">
    <property type="entry name" value="C4-DICARBOXYLATE TRANSPORT TRANSCRIPTIONAL REGULATORY PROTEIN DCTD"/>
    <property type="match status" value="1"/>
</dbReference>
<dbReference type="PROSITE" id="PS50110">
    <property type="entry name" value="RESPONSE_REGULATORY"/>
    <property type="match status" value="1"/>
</dbReference>
<dbReference type="GO" id="GO:0006355">
    <property type="term" value="P:regulation of DNA-templated transcription"/>
    <property type="evidence" value="ECO:0007669"/>
    <property type="project" value="InterPro"/>
</dbReference>
<dbReference type="PROSITE" id="PS00676">
    <property type="entry name" value="SIGMA54_INTERACT_2"/>
    <property type="match status" value="1"/>
</dbReference>
<keyword evidence="2" id="KW-0067">ATP-binding</keyword>
<dbReference type="Pfam" id="PF00072">
    <property type="entry name" value="Response_reg"/>
    <property type="match status" value="1"/>
</dbReference>
<dbReference type="InterPro" id="IPR025662">
    <property type="entry name" value="Sigma_54_int_dom_ATP-bd_1"/>
</dbReference>